<reference evidence="1 3" key="1">
    <citation type="submission" date="2016-10" db="EMBL/GenBank/DDBJ databases">
        <title>Draft genome sequences of four alkaliphilic bacteria belonging to the Anaerobacillus genus.</title>
        <authorList>
            <person name="Bassil N.M."/>
            <person name="Lloyd J.R."/>
        </authorList>
    </citation>
    <scope>NUCLEOTIDE SEQUENCE [LARGE SCALE GENOMIC DNA]</scope>
    <source>
        <strain evidence="1 3">NB2006</strain>
    </source>
</reference>
<name>A0A1S2L7R9_9BACI</name>
<dbReference type="EMBL" id="LQXD01000162">
    <property type="protein sequence ID" value="OIJ08364.1"/>
    <property type="molecule type" value="Genomic_DNA"/>
</dbReference>
<dbReference type="RefSeq" id="WP_071318551.1">
    <property type="nucleotide sequence ID" value="NZ_CP063356.2"/>
</dbReference>
<dbReference type="EMBL" id="CP063356">
    <property type="protein sequence ID" value="QOY34147.1"/>
    <property type="molecule type" value="Genomic_DNA"/>
</dbReference>
<proteinExistence type="predicted"/>
<dbReference type="KEGG" id="aia:AWH56_015570"/>
<reference evidence="2" key="4">
    <citation type="submission" date="2020-10" db="EMBL/GenBank/DDBJ databases">
        <authorList>
            <person name="Bassil N.M."/>
            <person name="Lloyd J.R."/>
        </authorList>
    </citation>
    <scope>NUCLEOTIDE SEQUENCE</scope>
    <source>
        <strain evidence="2">NB2006</strain>
    </source>
</reference>
<dbReference type="OrthoDB" id="2356532at2"/>
<dbReference type="AlphaFoldDB" id="A0A1S2L7R9"/>
<reference evidence="2 3" key="2">
    <citation type="journal article" date="2017" name="Genome Announc.">
        <title>Draft Genome Sequences of Four Alkaliphilic Bacteria Belonging to the Anaerobacillus Genus.</title>
        <authorList>
            <person name="Bassil N.M."/>
            <person name="Lloyd J.R."/>
        </authorList>
    </citation>
    <scope>NUCLEOTIDE SEQUENCE [LARGE SCALE GENOMIC DNA]</scope>
    <source>
        <strain evidence="2 3">NB2006</strain>
    </source>
</reference>
<protein>
    <submittedName>
        <fullName evidence="1">Uncharacterized protein</fullName>
    </submittedName>
</protein>
<accession>A0A1S2L7R9</accession>
<dbReference type="Proteomes" id="UP000180175">
    <property type="component" value="Chromosome"/>
</dbReference>
<sequence>MLQVTFNYEGEQPIFETLRNLHFKYENNTYILNELDYTAKIIHDASSKRLILTFSKELSFEQYKSLHKVIKALADQIEASVDDHLALMGYLADGKEAYIFNSWSKWMVFLEGAKHVSMEGQKVLVISNNQVIGEGILIDVIKDETVKEDFRIIQCTLVTKTGEKVLSGTNLKIVPTGEF</sequence>
<keyword evidence="3" id="KW-1185">Reference proteome</keyword>
<evidence type="ECO:0000313" key="1">
    <source>
        <dbReference type="EMBL" id="OIJ08364.1"/>
    </source>
</evidence>
<reference evidence="2 3" key="3">
    <citation type="journal article" date="2019" name="Int. J. Syst. Evol. Microbiol.">
        <title>Anaerobacillus isosaccharinicus sp. nov., an alkaliphilic bacterium which degrades isosaccharinic acid.</title>
        <authorList>
            <person name="Bassil N.M."/>
            <person name="Lloyd J.R."/>
        </authorList>
    </citation>
    <scope>NUCLEOTIDE SEQUENCE [LARGE SCALE GENOMIC DNA]</scope>
    <source>
        <strain evidence="2 3">NB2006</strain>
    </source>
</reference>
<evidence type="ECO:0000313" key="2">
    <source>
        <dbReference type="EMBL" id="QOY34147.1"/>
    </source>
</evidence>
<evidence type="ECO:0000313" key="3">
    <source>
        <dbReference type="Proteomes" id="UP000180175"/>
    </source>
</evidence>
<gene>
    <name evidence="2" type="ORF">AWH56_015570</name>
    <name evidence="1" type="ORF">AWH56_19095</name>
</gene>
<organism evidence="1 3">
    <name type="scientific">Anaerobacillus isosaccharinicus</name>
    <dbReference type="NCBI Taxonomy" id="1532552"/>
    <lineage>
        <taxon>Bacteria</taxon>
        <taxon>Bacillati</taxon>
        <taxon>Bacillota</taxon>
        <taxon>Bacilli</taxon>
        <taxon>Bacillales</taxon>
        <taxon>Bacillaceae</taxon>
        <taxon>Anaerobacillus</taxon>
    </lineage>
</organism>